<organism evidence="2 3">
    <name type="scientific">Archaeoglobus sulfaticallidus PM70-1</name>
    <dbReference type="NCBI Taxonomy" id="387631"/>
    <lineage>
        <taxon>Archaea</taxon>
        <taxon>Methanobacteriati</taxon>
        <taxon>Methanobacteriota</taxon>
        <taxon>Archaeoglobi</taxon>
        <taxon>Archaeoglobales</taxon>
        <taxon>Archaeoglobaceae</taxon>
        <taxon>Archaeoglobus</taxon>
    </lineage>
</organism>
<dbReference type="AlphaFoldDB" id="N0BDA3"/>
<dbReference type="HOGENOM" id="CLU_112469_1_0_2"/>
<dbReference type="PANTHER" id="PTHR39081">
    <property type="entry name" value="MUT7-C DOMAIN-CONTAINING PROTEIN"/>
    <property type="match status" value="1"/>
</dbReference>
<dbReference type="KEGG" id="ast:Asulf_00193"/>
<dbReference type="Proteomes" id="UP000013307">
    <property type="component" value="Chromosome"/>
</dbReference>
<keyword evidence="3" id="KW-1185">Reference proteome</keyword>
<accession>N0BDA3</accession>
<dbReference type="Pfam" id="PF01927">
    <property type="entry name" value="Mut7-C"/>
    <property type="match status" value="1"/>
</dbReference>
<gene>
    <name evidence="2" type="ORF">Asulf_00193</name>
</gene>
<dbReference type="PANTHER" id="PTHR39081:SF1">
    <property type="entry name" value="MUT7-C RNASE DOMAIN-CONTAINING PROTEIN"/>
    <property type="match status" value="1"/>
</dbReference>
<dbReference type="InterPro" id="IPR002782">
    <property type="entry name" value="Mut7-C_RNAse_dom"/>
</dbReference>
<name>N0BDA3_9EURY</name>
<dbReference type="eggNOG" id="arCOG04290">
    <property type="taxonomic scope" value="Archaea"/>
</dbReference>
<reference evidence="2 3" key="1">
    <citation type="journal article" date="2013" name="Genome Announc.">
        <title>Complete Genome Sequence of the Thermophilic and Facultatively Chemolithoautotrophic Sulfate Reducer Archaeoglobus sulfaticallidus Strain PM70-1T.</title>
        <authorList>
            <person name="Stokke R."/>
            <person name="Hocking W.P."/>
            <person name="Steinsbu B.O."/>
            <person name="Steen I.H."/>
        </authorList>
    </citation>
    <scope>NUCLEOTIDE SEQUENCE [LARGE SCALE GENOMIC DNA]</scope>
    <source>
        <strain evidence="2">PM70-1</strain>
    </source>
</reference>
<dbReference type="STRING" id="387631.Asulf_00193"/>
<dbReference type="EMBL" id="CP005290">
    <property type="protein sequence ID" value="AGK60227.1"/>
    <property type="molecule type" value="Genomic_DNA"/>
</dbReference>
<feature type="domain" description="Mut7-C RNAse" evidence="1">
    <location>
        <begin position="1"/>
        <end position="146"/>
    </location>
</feature>
<evidence type="ECO:0000313" key="3">
    <source>
        <dbReference type="Proteomes" id="UP000013307"/>
    </source>
</evidence>
<evidence type="ECO:0000259" key="1">
    <source>
        <dbReference type="Pfam" id="PF01927"/>
    </source>
</evidence>
<protein>
    <recommendedName>
        <fullName evidence="1">Mut7-C RNAse domain-containing protein</fullName>
    </recommendedName>
</protein>
<sequence length="153" mass="18541">MLGKLTTWLRISGYDTVYVGDLNIMNRRKEDTFLVTSFKDRILLTRDRELYERCISSNREVIFINSNTIAEQIKELSEKGFEFRIVMDRCSVCNNLLRRPSEEEILDVLRKEGLPEDFKTRYEFWYCENCVKLYWMGSHWRNMVKFLKNIEER</sequence>
<evidence type="ECO:0000313" key="2">
    <source>
        <dbReference type="EMBL" id="AGK60227.1"/>
    </source>
</evidence>
<proteinExistence type="predicted"/>